<accession>A0A7Y4P6M6</accession>
<evidence type="ECO:0000256" key="1">
    <source>
        <dbReference type="ARBA" id="ARBA00003416"/>
    </source>
</evidence>
<dbReference type="EMBL" id="JABGBO010000008">
    <property type="protein sequence ID" value="NOL50069.1"/>
    <property type="molecule type" value="Genomic_DNA"/>
</dbReference>
<gene>
    <name evidence="7" type="primary">rmuC</name>
    <name evidence="7" type="ORF">HKX40_07975</name>
</gene>
<keyword evidence="6" id="KW-0472">Membrane</keyword>
<dbReference type="AlphaFoldDB" id="A0A7Y4P6M6"/>
<protein>
    <submittedName>
        <fullName evidence="7">DNA recombination protein RmuC</fullName>
    </submittedName>
</protein>
<dbReference type="PANTHER" id="PTHR30563">
    <property type="entry name" value="DNA RECOMBINATION PROTEIN RMUC"/>
    <property type="match status" value="1"/>
</dbReference>
<evidence type="ECO:0000256" key="5">
    <source>
        <dbReference type="SAM" id="Coils"/>
    </source>
</evidence>
<keyword evidence="8" id="KW-1185">Reference proteome</keyword>
<organism evidence="7 8">
    <name type="scientific">Pelistega europaea</name>
    <dbReference type="NCBI Taxonomy" id="106147"/>
    <lineage>
        <taxon>Bacteria</taxon>
        <taxon>Pseudomonadati</taxon>
        <taxon>Pseudomonadota</taxon>
        <taxon>Betaproteobacteria</taxon>
        <taxon>Burkholderiales</taxon>
        <taxon>Alcaligenaceae</taxon>
        <taxon>Pelistega</taxon>
    </lineage>
</organism>
<dbReference type="Proteomes" id="UP000541421">
    <property type="component" value="Unassembled WGS sequence"/>
</dbReference>
<sequence>MLINTLFSPEFMLILLLFSVGLTVLILLLWFMQTHKARTSRVLLEDALNDEQAKTHQLEQQIQEGEQAYTQLQHLLEANKDALGQAQIALGKTEVALQLSEQSLLAMTQKHQQQVQEGERLQELCHALEKEKLALTLSVEEKEKTLAAQQKQFEQVQKDLQTQFENLANRILAEKSQVFSTQNQTQITQLLKPFKEQLEGFQKRVNEVHTQSVAGQAELKTQIGHIKEMGVRMSEEAQHLTQALSGNKKVLGNWGEMQLEAAFERAGLQKEVNYLTQVHLKDEEGRTQIPDFVLLLPDNKQLIVDSKVSLVAYQKAVAETDAAQAQEHLKQLVKDVRNHVNGLAEKDYAGLQGEQSLGFVLMFMPLEAAFMEVLRQDDSLFQDAYRKGVVVVSQTTLMPTLRMIANLWMLANSNDLAMQLGDKAMDLYNQVVVVAEHLVKLGNNLNTVNKQYNQVVTSFAGNQGVNSKLEKFTALSARMPKEMPSLEEVEQVADTSKLGRIEGVLSV</sequence>
<proteinExistence type="inferred from homology"/>
<evidence type="ECO:0000256" key="3">
    <source>
        <dbReference type="ARBA" id="ARBA00023054"/>
    </source>
</evidence>
<feature type="coiled-coil region" evidence="5">
    <location>
        <begin position="41"/>
        <end position="75"/>
    </location>
</feature>
<keyword evidence="6" id="KW-1133">Transmembrane helix</keyword>
<comment type="function">
    <text evidence="1">Involved in DNA recombination.</text>
</comment>
<dbReference type="InterPro" id="IPR003798">
    <property type="entry name" value="DNA_recombination_RmuC"/>
</dbReference>
<dbReference type="RefSeq" id="WP_171589053.1">
    <property type="nucleotide sequence ID" value="NZ_JABGBO010000008.1"/>
</dbReference>
<comment type="similarity">
    <text evidence="2">Belongs to the RmuC family.</text>
</comment>
<dbReference type="Pfam" id="PF02646">
    <property type="entry name" value="RmuC"/>
    <property type="match status" value="1"/>
</dbReference>
<evidence type="ECO:0000256" key="4">
    <source>
        <dbReference type="ARBA" id="ARBA00023172"/>
    </source>
</evidence>
<dbReference type="PANTHER" id="PTHR30563:SF0">
    <property type="entry name" value="DNA RECOMBINATION PROTEIN RMUC"/>
    <property type="match status" value="1"/>
</dbReference>
<evidence type="ECO:0000256" key="6">
    <source>
        <dbReference type="SAM" id="Phobius"/>
    </source>
</evidence>
<reference evidence="7 8" key="1">
    <citation type="submission" date="2020-05" db="EMBL/GenBank/DDBJ databases">
        <authorList>
            <person name="Niu N."/>
        </authorList>
    </citation>
    <scope>NUCLEOTIDE SEQUENCE [LARGE SCALE GENOMIC DNA]</scope>
    <source>
        <strain evidence="7 8">LMG10982</strain>
    </source>
</reference>
<feature type="transmembrane region" description="Helical" evidence="6">
    <location>
        <begin position="12"/>
        <end position="31"/>
    </location>
</feature>
<name>A0A7Y4P6M6_9BURK</name>
<evidence type="ECO:0000313" key="8">
    <source>
        <dbReference type="Proteomes" id="UP000541421"/>
    </source>
</evidence>
<feature type="coiled-coil region" evidence="5">
    <location>
        <begin position="111"/>
        <end position="159"/>
    </location>
</feature>
<comment type="caution">
    <text evidence="7">The sequence shown here is derived from an EMBL/GenBank/DDBJ whole genome shotgun (WGS) entry which is preliminary data.</text>
</comment>
<keyword evidence="3 5" id="KW-0175">Coiled coil</keyword>
<evidence type="ECO:0000313" key="7">
    <source>
        <dbReference type="EMBL" id="NOL50069.1"/>
    </source>
</evidence>
<keyword evidence="4" id="KW-0233">DNA recombination</keyword>
<dbReference type="GO" id="GO:0006310">
    <property type="term" value="P:DNA recombination"/>
    <property type="evidence" value="ECO:0007669"/>
    <property type="project" value="UniProtKB-KW"/>
</dbReference>
<evidence type="ECO:0000256" key="2">
    <source>
        <dbReference type="ARBA" id="ARBA00009840"/>
    </source>
</evidence>
<keyword evidence="6" id="KW-0812">Transmembrane</keyword>